<evidence type="ECO:0000313" key="1">
    <source>
        <dbReference type="EMBL" id="CAF4429099.1"/>
    </source>
</evidence>
<accession>A0A820QZA0</accession>
<feature type="non-terminal residue" evidence="1">
    <location>
        <position position="41"/>
    </location>
</feature>
<comment type="caution">
    <text evidence="1">The sequence shown here is derived from an EMBL/GenBank/DDBJ whole genome shotgun (WGS) entry which is preliminary data.</text>
</comment>
<proteinExistence type="predicted"/>
<evidence type="ECO:0000313" key="2">
    <source>
        <dbReference type="Proteomes" id="UP000663844"/>
    </source>
</evidence>
<reference evidence="1" key="1">
    <citation type="submission" date="2021-02" db="EMBL/GenBank/DDBJ databases">
        <authorList>
            <person name="Nowell W R."/>
        </authorList>
    </citation>
    <scope>NUCLEOTIDE SEQUENCE</scope>
</reference>
<gene>
    <name evidence="1" type="ORF">OXD698_LOCUS53118</name>
</gene>
<dbReference type="EMBL" id="CAJOAZ010029909">
    <property type="protein sequence ID" value="CAF4429099.1"/>
    <property type="molecule type" value="Genomic_DNA"/>
</dbReference>
<sequence>ETSDSEQSQTTRVVSSLVDGLIDKISTQQQHTTIGLPSTTR</sequence>
<organism evidence="1 2">
    <name type="scientific">Adineta steineri</name>
    <dbReference type="NCBI Taxonomy" id="433720"/>
    <lineage>
        <taxon>Eukaryota</taxon>
        <taxon>Metazoa</taxon>
        <taxon>Spiralia</taxon>
        <taxon>Gnathifera</taxon>
        <taxon>Rotifera</taxon>
        <taxon>Eurotatoria</taxon>
        <taxon>Bdelloidea</taxon>
        <taxon>Adinetida</taxon>
        <taxon>Adinetidae</taxon>
        <taxon>Adineta</taxon>
    </lineage>
</organism>
<dbReference type="Proteomes" id="UP000663844">
    <property type="component" value="Unassembled WGS sequence"/>
</dbReference>
<name>A0A820QZA0_9BILA</name>
<dbReference type="AlphaFoldDB" id="A0A820QZA0"/>
<protein>
    <submittedName>
        <fullName evidence="1">Uncharacterized protein</fullName>
    </submittedName>
</protein>
<feature type="non-terminal residue" evidence="1">
    <location>
        <position position="1"/>
    </location>
</feature>